<accession>A0ABV4UZ46</accession>
<dbReference type="EMBL" id="JBHDLN010000004">
    <property type="protein sequence ID" value="MFB0842619.1"/>
    <property type="molecule type" value="Genomic_DNA"/>
</dbReference>
<keyword evidence="2" id="KW-1185">Reference proteome</keyword>
<sequence length="64" mass="7450">MPKGEKPVLRERLHQAILRRGRQHKKNNKIFITLKELEQTVGGQIVYNPNVQSFALRQSIDTKP</sequence>
<evidence type="ECO:0000313" key="2">
    <source>
        <dbReference type="Proteomes" id="UP001575622"/>
    </source>
</evidence>
<evidence type="ECO:0000313" key="1">
    <source>
        <dbReference type="EMBL" id="MFB0842619.1"/>
    </source>
</evidence>
<proteinExistence type="predicted"/>
<organism evidence="1 2">
    <name type="scientific">Paenibacillus oleatilyticus</name>
    <dbReference type="NCBI Taxonomy" id="2594886"/>
    <lineage>
        <taxon>Bacteria</taxon>
        <taxon>Bacillati</taxon>
        <taxon>Bacillota</taxon>
        <taxon>Bacilli</taxon>
        <taxon>Bacillales</taxon>
        <taxon>Paenibacillaceae</taxon>
        <taxon>Paenibacillus</taxon>
    </lineage>
</organism>
<comment type="caution">
    <text evidence="1">The sequence shown here is derived from an EMBL/GenBank/DDBJ whole genome shotgun (WGS) entry which is preliminary data.</text>
</comment>
<reference evidence="1 2" key="1">
    <citation type="submission" date="2024-09" db="EMBL/GenBank/DDBJ databases">
        <authorList>
            <person name="Makale K.P.P."/>
            <person name="Makhzoum A."/>
            <person name="Rantong G."/>
            <person name="Rahube T.O."/>
        </authorList>
    </citation>
    <scope>NUCLEOTIDE SEQUENCE [LARGE SCALE GENOMIC DNA]</scope>
    <source>
        <strain evidence="1 2">KM_D13</strain>
    </source>
</reference>
<dbReference type="Proteomes" id="UP001575622">
    <property type="component" value="Unassembled WGS sequence"/>
</dbReference>
<dbReference type="RefSeq" id="WP_373950596.1">
    <property type="nucleotide sequence ID" value="NZ_JBHDLN010000004.1"/>
</dbReference>
<protein>
    <submittedName>
        <fullName evidence="1">Uncharacterized protein</fullName>
    </submittedName>
</protein>
<gene>
    <name evidence="1" type="ORF">ACEU3E_10575</name>
</gene>
<name>A0ABV4UZ46_9BACL</name>